<dbReference type="Proteomes" id="UP000267029">
    <property type="component" value="Unassembled WGS sequence"/>
</dbReference>
<proteinExistence type="predicted"/>
<dbReference type="EMBL" id="UXSR01000396">
    <property type="protein sequence ID" value="VDD76429.1"/>
    <property type="molecule type" value="Genomic_DNA"/>
</dbReference>
<sequence>MPSTRTRCLVGHVPHPGYYLPHSSGDNGNVDFDNEMSFEDLQWFTSLLYSSPSSVPEAQASVRCPPRVRMWSCQHLDLRSKRLIRVLNAFIAHSLVVGSVNGNPGGSVCSTSIGLLVARRLLSKLPLPLSQCLGTLGNSVMEGLIVEDSGVVEFHELKKKKKKEEEEEREKWDQVLQWQILEGYHFESPTDELCGS</sequence>
<organism evidence="1 2">
    <name type="scientific">Mesocestoides corti</name>
    <name type="common">Flatworm</name>
    <dbReference type="NCBI Taxonomy" id="53468"/>
    <lineage>
        <taxon>Eukaryota</taxon>
        <taxon>Metazoa</taxon>
        <taxon>Spiralia</taxon>
        <taxon>Lophotrochozoa</taxon>
        <taxon>Platyhelminthes</taxon>
        <taxon>Cestoda</taxon>
        <taxon>Eucestoda</taxon>
        <taxon>Cyclophyllidea</taxon>
        <taxon>Mesocestoididae</taxon>
        <taxon>Mesocestoides</taxon>
    </lineage>
</organism>
<evidence type="ECO:0000313" key="2">
    <source>
        <dbReference type="Proteomes" id="UP000267029"/>
    </source>
</evidence>
<dbReference type="AlphaFoldDB" id="A0A0R3U6L7"/>
<reference evidence="1 2" key="1">
    <citation type="submission" date="2018-10" db="EMBL/GenBank/DDBJ databases">
        <authorList>
            <consortium name="Pathogen Informatics"/>
        </authorList>
    </citation>
    <scope>NUCLEOTIDE SEQUENCE [LARGE SCALE GENOMIC DNA]</scope>
</reference>
<accession>A0A0R3U6L7</accession>
<protein>
    <submittedName>
        <fullName evidence="1">Uncharacterized protein</fullName>
    </submittedName>
</protein>
<name>A0A0R3U6L7_MESCO</name>
<gene>
    <name evidence="1" type="ORF">MCOS_LOCUS2432</name>
</gene>
<evidence type="ECO:0000313" key="1">
    <source>
        <dbReference type="EMBL" id="VDD76429.1"/>
    </source>
</evidence>
<keyword evidence="2" id="KW-1185">Reference proteome</keyword>